<accession>A0ABW4JR58</accession>
<dbReference type="SUPFAM" id="SSF52833">
    <property type="entry name" value="Thioredoxin-like"/>
    <property type="match status" value="1"/>
</dbReference>
<dbReference type="EMBL" id="JBHUFA010000001">
    <property type="protein sequence ID" value="MFD1694109.1"/>
    <property type="molecule type" value="Genomic_DNA"/>
</dbReference>
<feature type="domain" description="Thioredoxin" evidence="5">
    <location>
        <begin position="69"/>
        <end position="259"/>
    </location>
</feature>
<name>A0ABW4JR58_9HYPH</name>
<dbReference type="RefSeq" id="WP_149892002.1">
    <property type="nucleotide sequence ID" value="NZ_JBHUFA010000001.1"/>
</dbReference>
<evidence type="ECO:0000256" key="3">
    <source>
        <dbReference type="ARBA" id="ARBA00023157"/>
    </source>
</evidence>
<dbReference type="Proteomes" id="UP001597327">
    <property type="component" value="Unassembled WGS sequence"/>
</dbReference>
<protein>
    <submittedName>
        <fullName evidence="6">DsbA family protein</fullName>
    </submittedName>
</protein>
<dbReference type="CDD" id="cd03023">
    <property type="entry name" value="DsbA_Com1_like"/>
    <property type="match status" value="1"/>
</dbReference>
<evidence type="ECO:0000313" key="7">
    <source>
        <dbReference type="Proteomes" id="UP001597327"/>
    </source>
</evidence>
<keyword evidence="1" id="KW-0732">Signal</keyword>
<keyword evidence="7" id="KW-1185">Reference proteome</keyword>
<evidence type="ECO:0000256" key="2">
    <source>
        <dbReference type="ARBA" id="ARBA00023002"/>
    </source>
</evidence>
<dbReference type="InterPro" id="IPR041205">
    <property type="entry name" value="ScsC_N"/>
</dbReference>
<dbReference type="Pfam" id="PF01323">
    <property type="entry name" value="DSBA"/>
    <property type="match status" value="1"/>
</dbReference>
<keyword evidence="2" id="KW-0560">Oxidoreductase</keyword>
<dbReference type="InterPro" id="IPR001853">
    <property type="entry name" value="DSBA-like_thioredoxin_dom"/>
</dbReference>
<keyword evidence="4" id="KW-0676">Redox-active center</keyword>
<evidence type="ECO:0000259" key="5">
    <source>
        <dbReference type="PROSITE" id="PS51352"/>
    </source>
</evidence>
<dbReference type="PROSITE" id="PS51352">
    <property type="entry name" value="THIOREDOXIN_2"/>
    <property type="match status" value="1"/>
</dbReference>
<dbReference type="InterPro" id="IPR013766">
    <property type="entry name" value="Thioredoxin_domain"/>
</dbReference>
<proteinExistence type="predicted"/>
<reference evidence="7" key="1">
    <citation type="journal article" date="2019" name="Int. J. Syst. Evol. Microbiol.">
        <title>The Global Catalogue of Microorganisms (GCM) 10K type strain sequencing project: providing services to taxonomists for standard genome sequencing and annotation.</title>
        <authorList>
            <consortium name="The Broad Institute Genomics Platform"/>
            <consortium name="The Broad Institute Genome Sequencing Center for Infectious Disease"/>
            <person name="Wu L."/>
            <person name="Ma J."/>
        </authorList>
    </citation>
    <scope>NUCLEOTIDE SEQUENCE [LARGE SCALE GENOMIC DNA]</scope>
    <source>
        <strain evidence="7">JCM 3369</strain>
    </source>
</reference>
<evidence type="ECO:0000256" key="1">
    <source>
        <dbReference type="ARBA" id="ARBA00022729"/>
    </source>
</evidence>
<evidence type="ECO:0000256" key="4">
    <source>
        <dbReference type="ARBA" id="ARBA00023284"/>
    </source>
</evidence>
<organism evidence="6 7">
    <name type="scientific">Roseibium aestuarii</name>
    <dbReference type="NCBI Taxonomy" id="2600299"/>
    <lineage>
        <taxon>Bacteria</taxon>
        <taxon>Pseudomonadati</taxon>
        <taxon>Pseudomonadota</taxon>
        <taxon>Alphaproteobacteria</taxon>
        <taxon>Hyphomicrobiales</taxon>
        <taxon>Stappiaceae</taxon>
        <taxon>Roseibium</taxon>
    </lineage>
</organism>
<dbReference type="PANTHER" id="PTHR13887">
    <property type="entry name" value="GLUTATHIONE S-TRANSFERASE KAPPA"/>
    <property type="match status" value="1"/>
</dbReference>
<dbReference type="Pfam" id="PF18312">
    <property type="entry name" value="ScsC_N"/>
    <property type="match status" value="1"/>
</dbReference>
<sequence>MSHLRLFTARRLRSALGGLALGAGLLGAGVFGDVAPVRAADMDRAQVETIVKEYLLANPEVIRDALAELDRRQQAAEEKARNDALSSSADILFNSEHQAVLGNPDGDVTLVEFFDYNCGYCKRAYADMVRLIEEDPKLRVVLKEFPVLGQGSAEAAQIAVAVNKLAPEKYADFHQALLLQRGQANHASAIEAATGIGLTEAQIGEVVQTELARTSISEVYELADKLGLSGTPSYVVGNEVIPGAIGYDGLKARIESVRNCGQTTC</sequence>
<dbReference type="Gene3D" id="3.40.30.10">
    <property type="entry name" value="Glutaredoxin"/>
    <property type="match status" value="1"/>
</dbReference>
<dbReference type="PANTHER" id="PTHR13887:SF14">
    <property type="entry name" value="DISULFIDE BOND FORMATION PROTEIN D"/>
    <property type="match status" value="1"/>
</dbReference>
<comment type="caution">
    <text evidence="6">The sequence shown here is derived from an EMBL/GenBank/DDBJ whole genome shotgun (WGS) entry which is preliminary data.</text>
</comment>
<gene>
    <name evidence="6" type="ORF">ACFSC7_01160</name>
</gene>
<dbReference type="InterPro" id="IPR036249">
    <property type="entry name" value="Thioredoxin-like_sf"/>
</dbReference>
<keyword evidence="3" id="KW-1015">Disulfide bond</keyword>
<evidence type="ECO:0000313" key="6">
    <source>
        <dbReference type="EMBL" id="MFD1694109.1"/>
    </source>
</evidence>